<reference evidence="2" key="2">
    <citation type="submission" date="2025-09" db="UniProtKB">
        <authorList>
            <consortium name="Ensembl"/>
        </authorList>
    </citation>
    <scope>IDENTIFICATION</scope>
</reference>
<name>A0A3B3VFZ8_9TELE</name>
<dbReference type="GeneTree" id="ENSGT00940000177147"/>
<evidence type="ECO:0000256" key="1">
    <source>
        <dbReference type="SAM" id="SignalP"/>
    </source>
</evidence>
<dbReference type="Proteomes" id="UP000261500">
    <property type="component" value="Unplaced"/>
</dbReference>
<keyword evidence="1" id="KW-0732">Signal</keyword>
<keyword evidence="3" id="KW-1185">Reference proteome</keyword>
<dbReference type="STRING" id="48699.ENSPLAP00000024680"/>
<evidence type="ECO:0000313" key="3">
    <source>
        <dbReference type="Proteomes" id="UP000261500"/>
    </source>
</evidence>
<proteinExistence type="predicted"/>
<dbReference type="AlphaFoldDB" id="A0A3B3VFZ8"/>
<evidence type="ECO:0000313" key="2">
    <source>
        <dbReference type="Ensembl" id="ENSPLAP00000024680.1"/>
    </source>
</evidence>
<organism evidence="2 3">
    <name type="scientific">Poecilia latipinna</name>
    <name type="common">sailfin molly</name>
    <dbReference type="NCBI Taxonomy" id="48699"/>
    <lineage>
        <taxon>Eukaryota</taxon>
        <taxon>Metazoa</taxon>
        <taxon>Chordata</taxon>
        <taxon>Craniata</taxon>
        <taxon>Vertebrata</taxon>
        <taxon>Euteleostomi</taxon>
        <taxon>Actinopterygii</taxon>
        <taxon>Neopterygii</taxon>
        <taxon>Teleostei</taxon>
        <taxon>Neoteleostei</taxon>
        <taxon>Acanthomorphata</taxon>
        <taxon>Ovalentaria</taxon>
        <taxon>Atherinomorphae</taxon>
        <taxon>Cyprinodontiformes</taxon>
        <taxon>Poeciliidae</taxon>
        <taxon>Poeciliinae</taxon>
        <taxon>Poecilia</taxon>
    </lineage>
</organism>
<sequence>MFVSLFLLWIFVWFVIVLFKSQRPKNFPPGPPILPVLGNLLNLNCKSSSKAEW</sequence>
<protein>
    <submittedName>
        <fullName evidence="2">Uncharacterized protein</fullName>
    </submittedName>
</protein>
<feature type="signal peptide" evidence="1">
    <location>
        <begin position="1"/>
        <end position="21"/>
    </location>
</feature>
<reference evidence="2" key="1">
    <citation type="submission" date="2025-08" db="UniProtKB">
        <authorList>
            <consortium name="Ensembl"/>
        </authorList>
    </citation>
    <scope>IDENTIFICATION</scope>
</reference>
<dbReference type="Ensembl" id="ENSPLAT00000002776.1">
    <property type="protein sequence ID" value="ENSPLAP00000024680.1"/>
    <property type="gene ID" value="ENSPLAG00000011080.1"/>
</dbReference>
<feature type="chain" id="PRO_5017239469" evidence="1">
    <location>
        <begin position="22"/>
        <end position="53"/>
    </location>
</feature>
<accession>A0A3B3VFZ8</accession>